<evidence type="ECO:0008006" key="3">
    <source>
        <dbReference type="Google" id="ProtNLM"/>
    </source>
</evidence>
<protein>
    <recommendedName>
        <fullName evidence="3">DUF4325 domain-containing protein</fullName>
    </recommendedName>
</protein>
<dbReference type="STRING" id="667676.SAMN05192539_1004161"/>
<proteinExistence type="predicted"/>
<dbReference type="Proteomes" id="UP000198866">
    <property type="component" value="Unassembled WGS sequence"/>
</dbReference>
<name>A0A1H6TX73_9BURK</name>
<gene>
    <name evidence="1" type="ORF">SAMN05192539_1004161</name>
</gene>
<evidence type="ECO:0000313" key="1">
    <source>
        <dbReference type="EMBL" id="SEI80352.1"/>
    </source>
</evidence>
<dbReference type="OrthoDB" id="1451252at2"/>
<accession>A0A1H6TX73</accession>
<organism evidence="1 2">
    <name type="scientific">Paraburkholderia diazotrophica</name>
    <dbReference type="NCBI Taxonomy" id="667676"/>
    <lineage>
        <taxon>Bacteria</taxon>
        <taxon>Pseudomonadati</taxon>
        <taxon>Pseudomonadota</taxon>
        <taxon>Betaproteobacteria</taxon>
        <taxon>Burkholderiales</taxon>
        <taxon>Burkholderiaceae</taxon>
        <taxon>Paraburkholderia</taxon>
    </lineage>
</organism>
<keyword evidence="2" id="KW-1185">Reference proteome</keyword>
<dbReference type="AlphaFoldDB" id="A0A1H6TX73"/>
<sequence>MSQTVIDFGKLEGPVFTGRPRGEQLRTKLGVDALDESDQVVEVKIPDTTYSVSSSFVLGLFGKSVVHAGSKQAFYEKFHFQTSQLFRDVVDTCVTRALQNKTLFDH</sequence>
<reference evidence="2" key="1">
    <citation type="submission" date="2016-10" db="EMBL/GenBank/DDBJ databases">
        <authorList>
            <person name="Varghese N."/>
            <person name="Submissions S."/>
        </authorList>
    </citation>
    <scope>NUCLEOTIDE SEQUENCE [LARGE SCALE GENOMIC DNA]</scope>
    <source>
        <strain evidence="2">LMG 26031</strain>
    </source>
</reference>
<evidence type="ECO:0000313" key="2">
    <source>
        <dbReference type="Proteomes" id="UP000198866"/>
    </source>
</evidence>
<dbReference type="EMBL" id="FNYE01000004">
    <property type="protein sequence ID" value="SEI80352.1"/>
    <property type="molecule type" value="Genomic_DNA"/>
</dbReference>
<dbReference type="RefSeq" id="WP_143062220.1">
    <property type="nucleotide sequence ID" value="NZ_FNYE01000004.1"/>
</dbReference>